<dbReference type="Pfam" id="PF01979">
    <property type="entry name" value="Amidohydro_1"/>
    <property type="match status" value="1"/>
</dbReference>
<dbReference type="InterPro" id="IPR032466">
    <property type="entry name" value="Metal_Hydrolase"/>
</dbReference>
<dbReference type="CDD" id="cd01298">
    <property type="entry name" value="ATZ_TRZ_like"/>
    <property type="match status" value="1"/>
</dbReference>
<feature type="domain" description="Amidohydrolase-related" evidence="2">
    <location>
        <begin position="55"/>
        <end position="392"/>
    </location>
</feature>
<dbReference type="STRING" id="490629.SAMN05216266_12373"/>
<reference evidence="4" key="1">
    <citation type="submission" date="2016-10" db="EMBL/GenBank/DDBJ databases">
        <authorList>
            <person name="Varghese N."/>
            <person name="Submissions S."/>
        </authorList>
    </citation>
    <scope>NUCLEOTIDE SEQUENCE [LARGE SCALE GENOMIC DNA]</scope>
    <source>
        <strain evidence="4">CGMCC 4.3568</strain>
    </source>
</reference>
<dbReference type="PANTHER" id="PTHR43794:SF11">
    <property type="entry name" value="AMIDOHYDROLASE-RELATED DOMAIN-CONTAINING PROTEIN"/>
    <property type="match status" value="1"/>
</dbReference>
<dbReference type="NCBIfam" id="NF006055">
    <property type="entry name" value="PRK08203.1"/>
    <property type="match status" value="1"/>
</dbReference>
<accession>A0A1I1CAC4</accession>
<dbReference type="InterPro" id="IPR006680">
    <property type="entry name" value="Amidohydro-rel"/>
</dbReference>
<dbReference type="Gene3D" id="2.30.40.10">
    <property type="entry name" value="Urease, subunit C, domain 1"/>
    <property type="match status" value="1"/>
</dbReference>
<dbReference type="EMBL" id="FOKG01000023">
    <property type="protein sequence ID" value="SFB59347.1"/>
    <property type="molecule type" value="Genomic_DNA"/>
</dbReference>
<proteinExistence type="predicted"/>
<evidence type="ECO:0000256" key="1">
    <source>
        <dbReference type="ARBA" id="ARBA00022801"/>
    </source>
</evidence>
<dbReference type="Gene3D" id="3.20.20.140">
    <property type="entry name" value="Metal-dependent hydrolases"/>
    <property type="match status" value="1"/>
</dbReference>
<gene>
    <name evidence="3" type="ORF">SAMN05216266_12373</name>
</gene>
<dbReference type="OrthoDB" id="3189065at2"/>
<keyword evidence="4" id="KW-1185">Reference proteome</keyword>
<dbReference type="AlphaFoldDB" id="A0A1I1CAC4"/>
<organism evidence="3 4">
    <name type="scientific">Amycolatopsis marina</name>
    <dbReference type="NCBI Taxonomy" id="490629"/>
    <lineage>
        <taxon>Bacteria</taxon>
        <taxon>Bacillati</taxon>
        <taxon>Actinomycetota</taxon>
        <taxon>Actinomycetes</taxon>
        <taxon>Pseudonocardiales</taxon>
        <taxon>Pseudonocardiaceae</taxon>
        <taxon>Amycolatopsis</taxon>
    </lineage>
</organism>
<dbReference type="InterPro" id="IPR050287">
    <property type="entry name" value="MTA/SAH_deaminase"/>
</dbReference>
<evidence type="ECO:0000313" key="3">
    <source>
        <dbReference type="EMBL" id="SFB59347.1"/>
    </source>
</evidence>
<dbReference type="PANTHER" id="PTHR43794">
    <property type="entry name" value="AMINOHYDROLASE SSNA-RELATED"/>
    <property type="match status" value="1"/>
</dbReference>
<dbReference type="SUPFAM" id="SSF51556">
    <property type="entry name" value="Metallo-dependent hydrolases"/>
    <property type="match status" value="1"/>
</dbReference>
<sequence length="451" mass="46909">MTRIAIENAAVCTVDDQNTEYPSGHVLVEDDRIVSVGPGQAPGVADRRIDAGGCLVTPGLVNTHHHLYQWATRGLAADSTLFEWLVELYPVWGGLDAEITHAAASAGLARLALTGCTTVADHHYVFPAAGGDQLDALVSATHRIGVRAHLVRGSMDRGESAGGLPPDNLVEETEAALLGTEQAIDAWHDPRPEARIRIAVGPCSPFSVSERLMTGAAELARGRGVRLHTHLAETLDEDRQCRAENGCSPAEYADKLGWLGPDVWLAHTVHLAPEAVLRLGTTGTGSAHCPTSNGRLGTGIAPVRELLDAGAPVGLGVDGAASNESGGLGEELHQALLQARQRGGPTALSVREALRLGTIGGARCLGRAAELGSLEPGKLADLAVWRLDGLAHSGIADPVAALVLGALPPLALLLVGGETVVTEGELRTADESVISNQLHAASARLVSSREL</sequence>
<dbReference type="GO" id="GO:0016810">
    <property type="term" value="F:hydrolase activity, acting on carbon-nitrogen (but not peptide) bonds"/>
    <property type="evidence" value="ECO:0007669"/>
    <property type="project" value="InterPro"/>
</dbReference>
<protein>
    <submittedName>
        <fullName evidence="3">Cytosine/adenosine deaminase</fullName>
    </submittedName>
</protein>
<evidence type="ECO:0000313" key="4">
    <source>
        <dbReference type="Proteomes" id="UP000243799"/>
    </source>
</evidence>
<dbReference type="Proteomes" id="UP000243799">
    <property type="component" value="Unassembled WGS sequence"/>
</dbReference>
<dbReference type="InterPro" id="IPR011059">
    <property type="entry name" value="Metal-dep_hydrolase_composite"/>
</dbReference>
<keyword evidence="1" id="KW-0378">Hydrolase</keyword>
<dbReference type="RefSeq" id="WP_091677768.1">
    <property type="nucleotide sequence ID" value="NZ_FOKG01000023.1"/>
</dbReference>
<name>A0A1I1CAC4_9PSEU</name>
<evidence type="ECO:0000259" key="2">
    <source>
        <dbReference type="Pfam" id="PF01979"/>
    </source>
</evidence>
<dbReference type="SUPFAM" id="SSF51338">
    <property type="entry name" value="Composite domain of metallo-dependent hydrolases"/>
    <property type="match status" value="1"/>
</dbReference>